<dbReference type="AlphaFoldDB" id="A0A061F867"/>
<feature type="region of interest" description="Disordered" evidence="1">
    <location>
        <begin position="157"/>
        <end position="187"/>
    </location>
</feature>
<feature type="region of interest" description="Disordered" evidence="1">
    <location>
        <begin position="91"/>
        <end position="117"/>
    </location>
</feature>
<dbReference type="OMA" id="TISNWIH"/>
<gene>
    <name evidence="3" type="ORF">TCM_031416</name>
</gene>
<accession>A0A061F867</accession>
<evidence type="ECO:0000256" key="1">
    <source>
        <dbReference type="SAM" id="MobiDB-lite"/>
    </source>
</evidence>
<evidence type="ECO:0000256" key="2">
    <source>
        <dbReference type="SAM" id="SignalP"/>
    </source>
</evidence>
<sequence>MASTLKSACIVLSVFLSLSFSLAHRFLLDQATDDYKTVDTLHYGAVKNPNVEGLGVGYGSGSGSKGGSGAGSGSGSVYGSYGVGATSGSGGGSSGIGSGSGTGVGSEGTGYGSGDGVGTGSDIGIPCDPCCDPRCNNGTVKCPHVIYPGCGHKIPKGSKNGAAKETQEAINIVSEPYPPDVANSSKP</sequence>
<evidence type="ECO:0000313" key="4">
    <source>
        <dbReference type="Proteomes" id="UP000026915"/>
    </source>
</evidence>
<keyword evidence="2" id="KW-0732">Signal</keyword>
<dbReference type="HOGENOM" id="CLU_1450096_0_0_1"/>
<dbReference type="InParanoid" id="A0A061F867"/>
<dbReference type="EMBL" id="CM001885">
    <property type="protein sequence ID" value="EOY12912.1"/>
    <property type="molecule type" value="Genomic_DNA"/>
</dbReference>
<dbReference type="InterPro" id="IPR040417">
    <property type="entry name" value="GRP1/2"/>
</dbReference>
<dbReference type="eggNOG" id="ENOG502SWXY">
    <property type="taxonomic scope" value="Eukaryota"/>
</dbReference>
<dbReference type="Gramene" id="EOY12912">
    <property type="protein sequence ID" value="EOY12912"/>
    <property type="gene ID" value="TCM_031416"/>
</dbReference>
<organism evidence="3 4">
    <name type="scientific">Theobroma cacao</name>
    <name type="common">Cacao</name>
    <name type="synonym">Cocoa</name>
    <dbReference type="NCBI Taxonomy" id="3641"/>
    <lineage>
        <taxon>Eukaryota</taxon>
        <taxon>Viridiplantae</taxon>
        <taxon>Streptophyta</taxon>
        <taxon>Embryophyta</taxon>
        <taxon>Tracheophyta</taxon>
        <taxon>Spermatophyta</taxon>
        <taxon>Magnoliopsida</taxon>
        <taxon>eudicotyledons</taxon>
        <taxon>Gunneridae</taxon>
        <taxon>Pentapetalae</taxon>
        <taxon>rosids</taxon>
        <taxon>malvids</taxon>
        <taxon>Malvales</taxon>
        <taxon>Malvaceae</taxon>
        <taxon>Byttnerioideae</taxon>
        <taxon>Theobroma</taxon>
    </lineage>
</organism>
<reference evidence="3 4" key="1">
    <citation type="journal article" date="2013" name="Genome Biol.">
        <title>The genome sequence of the most widely cultivated cacao type and its use to identify candidate genes regulating pod color.</title>
        <authorList>
            <person name="Motamayor J.C."/>
            <person name="Mockaitis K."/>
            <person name="Schmutz J."/>
            <person name="Haiminen N."/>
            <person name="Iii D.L."/>
            <person name="Cornejo O."/>
            <person name="Findley S.D."/>
            <person name="Zheng P."/>
            <person name="Utro F."/>
            <person name="Royaert S."/>
            <person name="Saski C."/>
            <person name="Jenkins J."/>
            <person name="Podicheti R."/>
            <person name="Zhao M."/>
            <person name="Scheffler B.E."/>
            <person name="Stack J.C."/>
            <person name="Feltus F.A."/>
            <person name="Mustiga G.M."/>
            <person name="Amores F."/>
            <person name="Phillips W."/>
            <person name="Marelli J.P."/>
            <person name="May G.D."/>
            <person name="Shapiro H."/>
            <person name="Ma J."/>
            <person name="Bustamante C.D."/>
            <person name="Schnell R.J."/>
            <person name="Main D."/>
            <person name="Gilbert D."/>
            <person name="Parida L."/>
            <person name="Kuhn D.N."/>
        </authorList>
    </citation>
    <scope>NUCLEOTIDE SEQUENCE [LARGE SCALE GENOMIC DNA]</scope>
    <source>
        <strain evidence="4">cv. Matina 1-6</strain>
    </source>
</reference>
<evidence type="ECO:0000313" key="3">
    <source>
        <dbReference type="EMBL" id="EOY12912.1"/>
    </source>
</evidence>
<protein>
    <recommendedName>
        <fullName evidence="5">Glycine-rich protein</fullName>
    </recommendedName>
</protein>
<dbReference type="STRING" id="3641.A0A061F867"/>
<feature type="signal peptide" evidence="2">
    <location>
        <begin position="1"/>
        <end position="23"/>
    </location>
</feature>
<evidence type="ECO:0008006" key="5">
    <source>
        <dbReference type="Google" id="ProtNLM"/>
    </source>
</evidence>
<dbReference type="PANTHER" id="PTHR33548">
    <property type="entry name" value="GLYCINE-RICH CELL WALL STRUCTURAL PROTEIN 2"/>
    <property type="match status" value="1"/>
</dbReference>
<keyword evidence="4" id="KW-1185">Reference proteome</keyword>
<dbReference type="Proteomes" id="UP000026915">
    <property type="component" value="Chromosome 7"/>
</dbReference>
<feature type="chain" id="PRO_5001602315" description="Glycine-rich protein" evidence="2">
    <location>
        <begin position="24"/>
        <end position="187"/>
    </location>
</feature>
<name>A0A061F867_THECC</name>
<proteinExistence type="predicted"/>